<gene>
    <name evidence="2" type="ORF">WA026_023679</name>
</gene>
<protein>
    <submittedName>
        <fullName evidence="2">Uncharacterized protein</fullName>
    </submittedName>
</protein>
<sequence>MLDLARQTLKDAHLIGGIPCSQTIVEPSLIDLELPPSASTLGPGLIPDFSTTREAPLIENGINEYSSSNQVIGINSEINPVTENVTPVHRRPIINEKQLEHSHEDGRPNRDFAGSSRRVSFGFSPKENSGNPVIETLSSTKIEPTLENVKISPKKSISHYDVPNVSCIPVWK</sequence>
<feature type="region of interest" description="Disordered" evidence="1">
    <location>
        <begin position="100"/>
        <end position="134"/>
    </location>
</feature>
<keyword evidence="3" id="KW-1185">Reference proteome</keyword>
<evidence type="ECO:0000313" key="2">
    <source>
        <dbReference type="EMBL" id="KAK9878748.1"/>
    </source>
</evidence>
<comment type="caution">
    <text evidence="2">The sequence shown here is derived from an EMBL/GenBank/DDBJ whole genome shotgun (WGS) entry which is preliminary data.</text>
</comment>
<accession>A0AAW1UDN7</accession>
<evidence type="ECO:0000313" key="3">
    <source>
        <dbReference type="Proteomes" id="UP001431783"/>
    </source>
</evidence>
<evidence type="ECO:0000256" key="1">
    <source>
        <dbReference type="SAM" id="MobiDB-lite"/>
    </source>
</evidence>
<dbReference type="AlphaFoldDB" id="A0AAW1UDN7"/>
<proteinExistence type="predicted"/>
<dbReference type="Proteomes" id="UP001431783">
    <property type="component" value="Unassembled WGS sequence"/>
</dbReference>
<dbReference type="EMBL" id="JARQZJ010000057">
    <property type="protein sequence ID" value="KAK9878748.1"/>
    <property type="molecule type" value="Genomic_DNA"/>
</dbReference>
<reference evidence="2 3" key="1">
    <citation type="submission" date="2023-03" db="EMBL/GenBank/DDBJ databases">
        <title>Genome insight into feeding habits of ladybird beetles.</title>
        <authorList>
            <person name="Li H.-S."/>
            <person name="Huang Y.-H."/>
            <person name="Pang H."/>
        </authorList>
    </citation>
    <scope>NUCLEOTIDE SEQUENCE [LARGE SCALE GENOMIC DNA]</scope>
    <source>
        <strain evidence="2">SYSU_2023b</strain>
        <tissue evidence="2">Whole body</tissue>
    </source>
</reference>
<organism evidence="2 3">
    <name type="scientific">Henosepilachna vigintioctopunctata</name>
    <dbReference type="NCBI Taxonomy" id="420089"/>
    <lineage>
        <taxon>Eukaryota</taxon>
        <taxon>Metazoa</taxon>
        <taxon>Ecdysozoa</taxon>
        <taxon>Arthropoda</taxon>
        <taxon>Hexapoda</taxon>
        <taxon>Insecta</taxon>
        <taxon>Pterygota</taxon>
        <taxon>Neoptera</taxon>
        <taxon>Endopterygota</taxon>
        <taxon>Coleoptera</taxon>
        <taxon>Polyphaga</taxon>
        <taxon>Cucujiformia</taxon>
        <taxon>Coccinelloidea</taxon>
        <taxon>Coccinellidae</taxon>
        <taxon>Epilachninae</taxon>
        <taxon>Epilachnini</taxon>
        <taxon>Henosepilachna</taxon>
    </lineage>
</organism>
<name>A0AAW1UDN7_9CUCU</name>
<feature type="compositionally biased region" description="Basic and acidic residues" evidence="1">
    <location>
        <begin position="100"/>
        <end position="110"/>
    </location>
</feature>